<dbReference type="Gene3D" id="2.40.100.10">
    <property type="entry name" value="Cyclophilin-like"/>
    <property type="match status" value="1"/>
</dbReference>
<evidence type="ECO:0000256" key="1">
    <source>
        <dbReference type="SAM" id="MobiDB-lite"/>
    </source>
</evidence>
<organism evidence="3 4">
    <name type="scientific">Neisseria musculi</name>
    <dbReference type="NCBI Taxonomy" id="1815583"/>
    <lineage>
        <taxon>Bacteria</taxon>
        <taxon>Pseudomonadati</taxon>
        <taxon>Pseudomonadota</taxon>
        <taxon>Betaproteobacteria</taxon>
        <taxon>Neisseriales</taxon>
        <taxon>Neisseriaceae</taxon>
        <taxon>Neisseria</taxon>
    </lineage>
</organism>
<dbReference type="KEGG" id="nmus:H7A79_0699"/>
<feature type="region of interest" description="Disordered" evidence="1">
    <location>
        <begin position="77"/>
        <end position="97"/>
    </location>
</feature>
<keyword evidence="3" id="KW-0413">Isomerase</keyword>
<reference evidence="3" key="1">
    <citation type="submission" date="2024-06" db="EMBL/GenBank/DDBJ databases">
        <title>Complete Genome Sequence of mouse commensal type strain Neisseria musculi.</title>
        <authorList>
            <person name="Thapa E."/>
            <person name="Aluvathingal J."/>
            <person name="Nadendla S."/>
            <person name="Mehta A."/>
            <person name="Tettelin H."/>
            <person name="Weyand N.J."/>
        </authorList>
    </citation>
    <scope>NUCLEOTIDE SEQUENCE</scope>
    <source>
        <strain evidence="3">NW831</strain>
    </source>
</reference>
<evidence type="ECO:0000313" key="3">
    <source>
        <dbReference type="EMBL" id="QNT59423.1"/>
    </source>
</evidence>
<dbReference type="GO" id="GO:0003755">
    <property type="term" value="F:peptidyl-prolyl cis-trans isomerase activity"/>
    <property type="evidence" value="ECO:0007669"/>
    <property type="project" value="InterPro"/>
</dbReference>
<accession>A0A7H1MCQ8</accession>
<dbReference type="EMBL" id="CP060414">
    <property type="protein sequence ID" value="QNT59423.1"/>
    <property type="molecule type" value="Genomic_DNA"/>
</dbReference>
<dbReference type="InterPro" id="IPR029000">
    <property type="entry name" value="Cyclophilin-like_dom_sf"/>
</dbReference>
<evidence type="ECO:0000313" key="4">
    <source>
        <dbReference type="Proteomes" id="UP000516412"/>
    </source>
</evidence>
<evidence type="ECO:0000259" key="2">
    <source>
        <dbReference type="Pfam" id="PF00160"/>
    </source>
</evidence>
<dbReference type="SUPFAM" id="SSF50891">
    <property type="entry name" value="Cyclophilin-like"/>
    <property type="match status" value="1"/>
</dbReference>
<dbReference type="InterPro" id="IPR002130">
    <property type="entry name" value="Cyclophilin-type_PPIase_dom"/>
</dbReference>
<dbReference type="Proteomes" id="UP000516412">
    <property type="component" value="Chromosome"/>
</dbReference>
<keyword evidence="4" id="KW-1185">Reference proteome</keyword>
<gene>
    <name evidence="3" type="ORF">H7A79_0699</name>
</gene>
<name>A0A7H1MCQ8_9NEIS</name>
<proteinExistence type="predicted"/>
<sequence length="97" mass="10796">MIEDGGFKPDMTQKATEKAIVNEADNGLKNTAGTIAMVRTTNPNSATSQFFINVADNDFLNFKNKNGSRLRLRRIRQSGFRHGRGQSMPDSLHCLPK</sequence>
<dbReference type="AlphaFoldDB" id="A0A7H1MCQ8"/>
<feature type="domain" description="PPIase cyclophilin-type" evidence="2">
    <location>
        <begin position="9"/>
        <end position="63"/>
    </location>
</feature>
<protein>
    <submittedName>
        <fullName evidence="3">Cyclophilin type peptidyl-prolyl cis-trans isomerase/CLD family protein</fullName>
    </submittedName>
</protein>
<dbReference type="Pfam" id="PF00160">
    <property type="entry name" value="Pro_isomerase"/>
    <property type="match status" value="1"/>
</dbReference>